<feature type="region of interest" description="Disordered" evidence="1">
    <location>
        <begin position="1"/>
        <end position="34"/>
    </location>
</feature>
<protein>
    <submittedName>
        <fullName evidence="2">Uncharacterized protein</fullName>
    </submittedName>
</protein>
<accession>A0A158NML5</accession>
<sequence length="141" mass="16841">MNKKDNLLEDENLKISESPQELKKSSKAAKEKPVFRKYRTKHMKQFPELYRSDVSIHPSYTNLKILPYHVVCRQRVQRIKRQSFRQLNREITYFAMTQTLALDGVRIDRVFSIGMLPKMLIVPDPLTEKERRRLNELIEHS</sequence>
<organism evidence="2 3">
    <name type="scientific">Atta cephalotes</name>
    <name type="common">Leafcutter ant</name>
    <dbReference type="NCBI Taxonomy" id="12957"/>
    <lineage>
        <taxon>Eukaryota</taxon>
        <taxon>Metazoa</taxon>
        <taxon>Ecdysozoa</taxon>
        <taxon>Arthropoda</taxon>
        <taxon>Hexapoda</taxon>
        <taxon>Insecta</taxon>
        <taxon>Pterygota</taxon>
        <taxon>Neoptera</taxon>
        <taxon>Endopterygota</taxon>
        <taxon>Hymenoptera</taxon>
        <taxon>Apocrita</taxon>
        <taxon>Aculeata</taxon>
        <taxon>Formicoidea</taxon>
        <taxon>Formicidae</taxon>
        <taxon>Myrmicinae</taxon>
        <taxon>Atta</taxon>
    </lineage>
</organism>
<gene>
    <name evidence="2" type="primary">105621949</name>
</gene>
<dbReference type="KEGG" id="acep:105621949"/>
<reference evidence="2" key="2">
    <citation type="submission" date="2016-04" db="UniProtKB">
        <authorList>
            <consortium name="EnsemblMetazoa"/>
        </authorList>
    </citation>
    <scope>IDENTIFICATION</scope>
</reference>
<dbReference type="Pfam" id="PF16037">
    <property type="entry name" value="DUF4790"/>
    <property type="match status" value="1"/>
</dbReference>
<dbReference type="Proteomes" id="UP000005205">
    <property type="component" value="Unassembled WGS sequence"/>
</dbReference>
<dbReference type="AlphaFoldDB" id="A0A158NML5"/>
<dbReference type="EMBL" id="ADTU01020484">
    <property type="status" value="NOT_ANNOTATED_CDS"/>
    <property type="molecule type" value="Genomic_DNA"/>
</dbReference>
<dbReference type="OMA" id="MIQMFAL"/>
<dbReference type="EnsemblMetazoa" id="XM_012203383.1">
    <property type="protein sequence ID" value="XP_012058773.1"/>
    <property type="gene ID" value="LOC105621949"/>
</dbReference>
<evidence type="ECO:0000313" key="3">
    <source>
        <dbReference type="Proteomes" id="UP000005205"/>
    </source>
</evidence>
<name>A0A158NML5_ATTCE</name>
<dbReference type="OrthoDB" id="7675754at2759"/>
<dbReference type="InterPro" id="IPR032004">
    <property type="entry name" value="DUF4790"/>
</dbReference>
<evidence type="ECO:0000313" key="2">
    <source>
        <dbReference type="EnsemblMetazoa" id="XP_012058773.1"/>
    </source>
</evidence>
<evidence type="ECO:0000256" key="1">
    <source>
        <dbReference type="SAM" id="MobiDB-lite"/>
    </source>
</evidence>
<reference evidence="3" key="1">
    <citation type="journal article" date="2011" name="PLoS Genet.">
        <title>The genome sequence of the leaf-cutter ant Atta cephalotes reveals insights into its obligate symbiotic lifestyle.</title>
        <authorList>
            <person name="Suen G."/>
            <person name="Teiling C."/>
            <person name="Li L."/>
            <person name="Holt C."/>
            <person name="Abouheif E."/>
            <person name="Bornberg-Bauer E."/>
            <person name="Bouffard P."/>
            <person name="Caldera E.J."/>
            <person name="Cash E."/>
            <person name="Cavanaugh A."/>
            <person name="Denas O."/>
            <person name="Elhaik E."/>
            <person name="Fave M.J."/>
            <person name="Gadau J."/>
            <person name="Gibson J.D."/>
            <person name="Graur D."/>
            <person name="Grubbs K.J."/>
            <person name="Hagen D.E."/>
            <person name="Harkins T.T."/>
            <person name="Helmkampf M."/>
            <person name="Hu H."/>
            <person name="Johnson B.R."/>
            <person name="Kim J."/>
            <person name="Marsh S.E."/>
            <person name="Moeller J.A."/>
            <person name="Munoz-Torres M.C."/>
            <person name="Murphy M.C."/>
            <person name="Naughton M.C."/>
            <person name="Nigam S."/>
            <person name="Overson R."/>
            <person name="Rajakumar R."/>
            <person name="Reese J.T."/>
            <person name="Scott J.J."/>
            <person name="Smith C.R."/>
            <person name="Tao S."/>
            <person name="Tsutsui N.D."/>
            <person name="Viljakainen L."/>
            <person name="Wissler L."/>
            <person name="Yandell M.D."/>
            <person name="Zimmer F."/>
            <person name="Taylor J."/>
            <person name="Slater S.C."/>
            <person name="Clifton S.W."/>
            <person name="Warren W.C."/>
            <person name="Elsik C.G."/>
            <person name="Smith C.D."/>
            <person name="Weinstock G.M."/>
            <person name="Gerardo N.M."/>
            <person name="Currie C.R."/>
        </authorList>
    </citation>
    <scope>NUCLEOTIDE SEQUENCE [LARGE SCALE GENOMIC DNA]</scope>
</reference>
<keyword evidence="3" id="KW-1185">Reference proteome</keyword>
<dbReference type="eggNOG" id="ENOG502SDZC">
    <property type="taxonomic scope" value="Eukaryota"/>
</dbReference>
<dbReference type="InParanoid" id="A0A158NML5"/>
<proteinExistence type="predicted"/>